<evidence type="ECO:0000313" key="2">
    <source>
        <dbReference type="Proteomes" id="UP000029780"/>
    </source>
</evidence>
<dbReference type="GeneID" id="8746498"/>
<keyword evidence="2" id="KW-1185">Reference proteome</keyword>
<reference evidence="1 2" key="1">
    <citation type="journal article" date="2009" name="Proc. Natl. Acad. Sci. U.S.A.">
        <title>Giant Marseillevirus highlights the role of amoebae as a melting pot in emergence of chimeric microorganisms.</title>
        <authorList>
            <person name="Boyer M."/>
            <person name="Yutin N."/>
            <person name="Pagnier I."/>
            <person name="Barrassi L."/>
            <person name="Fournous G."/>
            <person name="Espinosa L."/>
            <person name="Robert C."/>
            <person name="Azza S."/>
            <person name="Sun S."/>
            <person name="Rossmann M.G."/>
            <person name="Suzan-Monti M."/>
            <person name="La Scola B."/>
            <person name="Koonin E.V."/>
            <person name="Raoult D."/>
        </authorList>
    </citation>
    <scope>NUCLEOTIDE SEQUENCE [LARGE SCALE GENOMIC DNA]</scope>
    <source>
        <strain evidence="1 2">T19</strain>
    </source>
</reference>
<organismHost>
    <name type="scientific">Acanthamoeba</name>
    <dbReference type="NCBI Taxonomy" id="5754"/>
</organismHost>
<dbReference type="EMBL" id="GU071086">
    <property type="protein sequence ID" value="ADB04035.1"/>
    <property type="molecule type" value="Genomic_DNA"/>
</dbReference>
<gene>
    <name evidence="1" type="ORF">MAR_ORF261</name>
</gene>
<dbReference type="RefSeq" id="YP_003406997.1">
    <property type="nucleotide sequence ID" value="NC_013756.1"/>
</dbReference>
<dbReference type="KEGG" id="vg:8746498"/>
<organism evidence="1 2">
    <name type="scientific">Marseillevirus marseillevirus</name>
    <name type="common">GBM</name>
    <dbReference type="NCBI Taxonomy" id="694581"/>
    <lineage>
        <taxon>Viruses</taxon>
        <taxon>Varidnaviria</taxon>
        <taxon>Bamfordvirae</taxon>
        <taxon>Nucleocytoviricota</taxon>
        <taxon>Megaviricetes</taxon>
        <taxon>Pimascovirales</taxon>
        <taxon>Pimascovirales incertae sedis</taxon>
        <taxon>Marseilleviridae</taxon>
        <taxon>Marseillevirus</taxon>
        <taxon>Marseillevirus massiliense</taxon>
    </lineage>
</organism>
<proteinExistence type="predicted"/>
<accession>D2XAQ8</accession>
<dbReference type="OrthoDB" id="25638at10239"/>
<evidence type="ECO:0000313" key="1">
    <source>
        <dbReference type="EMBL" id="ADB04035.1"/>
    </source>
</evidence>
<name>D2XAQ8_GBMV</name>
<sequence length="85" mass="9662">MEGLLFDKKSCEILGLEYVETSPKKYLNLDLYVESSTETTVYLQVTGMDDQSCLFSLYPKLCEKLEVECCAIPRHGTPIKAKFCI</sequence>
<dbReference type="Proteomes" id="UP000029780">
    <property type="component" value="Segment"/>
</dbReference>
<protein>
    <submittedName>
        <fullName evidence="1">Uncharacterized protein</fullName>
    </submittedName>
</protein>